<reference evidence="1" key="1">
    <citation type="journal article" date="2012" name="Nature">
        <title>The oyster genome reveals stress adaptation and complexity of shell formation.</title>
        <authorList>
            <person name="Zhang G."/>
            <person name="Fang X."/>
            <person name="Guo X."/>
            <person name="Li L."/>
            <person name="Luo R."/>
            <person name="Xu F."/>
            <person name="Yang P."/>
            <person name="Zhang L."/>
            <person name="Wang X."/>
            <person name="Qi H."/>
            <person name="Xiong Z."/>
            <person name="Que H."/>
            <person name="Xie Y."/>
            <person name="Holland P.W."/>
            <person name="Paps J."/>
            <person name="Zhu Y."/>
            <person name="Wu F."/>
            <person name="Chen Y."/>
            <person name="Wang J."/>
            <person name="Peng C."/>
            <person name="Meng J."/>
            <person name="Yang L."/>
            <person name="Liu J."/>
            <person name="Wen B."/>
            <person name="Zhang N."/>
            <person name="Huang Z."/>
            <person name="Zhu Q."/>
            <person name="Feng Y."/>
            <person name="Mount A."/>
            <person name="Hedgecock D."/>
            <person name="Xu Z."/>
            <person name="Liu Y."/>
            <person name="Domazet-Loso T."/>
            <person name="Du Y."/>
            <person name="Sun X."/>
            <person name="Zhang S."/>
            <person name="Liu B."/>
            <person name="Cheng P."/>
            <person name="Jiang X."/>
            <person name="Li J."/>
            <person name="Fan D."/>
            <person name="Wang W."/>
            <person name="Fu W."/>
            <person name="Wang T."/>
            <person name="Wang B."/>
            <person name="Zhang J."/>
            <person name="Peng Z."/>
            <person name="Li Y."/>
            <person name="Li N."/>
            <person name="Wang J."/>
            <person name="Chen M."/>
            <person name="He Y."/>
            <person name="Tan F."/>
            <person name="Song X."/>
            <person name="Zheng Q."/>
            <person name="Huang R."/>
            <person name="Yang H."/>
            <person name="Du X."/>
            <person name="Chen L."/>
            <person name="Yang M."/>
            <person name="Gaffney P.M."/>
            <person name="Wang S."/>
            <person name="Luo L."/>
            <person name="She Z."/>
            <person name="Ming Y."/>
            <person name="Huang W."/>
            <person name="Zhang S."/>
            <person name="Huang B."/>
            <person name="Zhang Y."/>
            <person name="Qu T."/>
            <person name="Ni P."/>
            <person name="Miao G."/>
            <person name="Wang J."/>
            <person name="Wang Q."/>
            <person name="Steinberg C.E."/>
            <person name="Wang H."/>
            <person name="Li N."/>
            <person name="Qian L."/>
            <person name="Zhang G."/>
            <person name="Li Y."/>
            <person name="Yang H."/>
            <person name="Liu X."/>
            <person name="Wang J."/>
            <person name="Yin Y."/>
            <person name="Wang J."/>
        </authorList>
    </citation>
    <scope>NUCLEOTIDE SEQUENCE [LARGE SCALE GENOMIC DNA]</scope>
    <source>
        <strain evidence="1">05x7-T-G4-1.051#20</strain>
    </source>
</reference>
<sequence length="64" mass="7490">MLRTELWSGLRNSNLRNASRYKYDIINDFETLRRELRTIELDLELSSVPSSTSTDKKKSQVSNI</sequence>
<dbReference type="AlphaFoldDB" id="K1RMC4"/>
<name>K1RMC4_MAGGI</name>
<accession>K1RMC4</accession>
<proteinExistence type="predicted"/>
<dbReference type="EMBL" id="JH816350">
    <property type="protein sequence ID" value="EKC42755.1"/>
    <property type="molecule type" value="Genomic_DNA"/>
</dbReference>
<dbReference type="InParanoid" id="K1RMC4"/>
<protein>
    <submittedName>
        <fullName evidence="1">Uncharacterized protein</fullName>
    </submittedName>
</protein>
<dbReference type="HOGENOM" id="CLU_2869765_0_0_1"/>
<evidence type="ECO:0000313" key="1">
    <source>
        <dbReference type="EMBL" id="EKC42755.1"/>
    </source>
</evidence>
<gene>
    <name evidence="1" type="ORF">CGI_10018904</name>
</gene>
<organism evidence="1">
    <name type="scientific">Magallana gigas</name>
    <name type="common">Pacific oyster</name>
    <name type="synonym">Crassostrea gigas</name>
    <dbReference type="NCBI Taxonomy" id="29159"/>
    <lineage>
        <taxon>Eukaryota</taxon>
        <taxon>Metazoa</taxon>
        <taxon>Spiralia</taxon>
        <taxon>Lophotrochozoa</taxon>
        <taxon>Mollusca</taxon>
        <taxon>Bivalvia</taxon>
        <taxon>Autobranchia</taxon>
        <taxon>Pteriomorphia</taxon>
        <taxon>Ostreida</taxon>
        <taxon>Ostreoidea</taxon>
        <taxon>Ostreidae</taxon>
        <taxon>Magallana</taxon>
    </lineage>
</organism>